<evidence type="ECO:0000256" key="2">
    <source>
        <dbReference type="SAM" id="MobiDB-lite"/>
    </source>
</evidence>
<keyword evidence="4" id="KW-1185">Reference proteome</keyword>
<organism evidence="3 4">
    <name type="scientific">Gymnopilus dilepis</name>
    <dbReference type="NCBI Taxonomy" id="231916"/>
    <lineage>
        <taxon>Eukaryota</taxon>
        <taxon>Fungi</taxon>
        <taxon>Dikarya</taxon>
        <taxon>Basidiomycota</taxon>
        <taxon>Agaricomycotina</taxon>
        <taxon>Agaricomycetes</taxon>
        <taxon>Agaricomycetidae</taxon>
        <taxon>Agaricales</taxon>
        <taxon>Agaricineae</taxon>
        <taxon>Hymenogastraceae</taxon>
        <taxon>Gymnopilus</taxon>
    </lineage>
</organism>
<feature type="region of interest" description="Disordered" evidence="2">
    <location>
        <begin position="59"/>
        <end position="84"/>
    </location>
</feature>
<protein>
    <submittedName>
        <fullName evidence="3">Uncharacterized protein</fullName>
    </submittedName>
</protein>
<evidence type="ECO:0000313" key="4">
    <source>
        <dbReference type="Proteomes" id="UP000284706"/>
    </source>
</evidence>
<sequence length="268" mass="30518">MPGRNVYRSRKSSRLAHAGSKKPATEFVTHTTRTPSQSKSAPTDPKLVFLARYYAHLASKQASPDNDASTQGDSTPVAPRREPRVLLRELTTEEKRQEFLDRYQRAQEEKRRAQEAKARAEAAKEEEAALKVKEFKERWAKVNAAKAVKPSETVSSEPLRRTSSNPRRGSVRFASVRAAYLYHRSWVSWPSDVPHASVLDGIREKHQKLYPLQQQLHGWYGSRRASKSEEATRGSYDACYGWSSSQAYYGLRPMQLQTRISLDNTHNS</sequence>
<dbReference type="AlphaFoldDB" id="A0A409WIU5"/>
<gene>
    <name evidence="3" type="ORF">CVT26_005160</name>
</gene>
<dbReference type="EMBL" id="NHYE01005050">
    <property type="protein sequence ID" value="PPQ78446.1"/>
    <property type="molecule type" value="Genomic_DNA"/>
</dbReference>
<keyword evidence="1" id="KW-0175">Coiled coil</keyword>
<feature type="region of interest" description="Disordered" evidence="2">
    <location>
        <begin position="147"/>
        <end position="167"/>
    </location>
</feature>
<evidence type="ECO:0000313" key="3">
    <source>
        <dbReference type="EMBL" id="PPQ78446.1"/>
    </source>
</evidence>
<reference evidence="3 4" key="1">
    <citation type="journal article" date="2018" name="Evol. Lett.">
        <title>Horizontal gene cluster transfer increased hallucinogenic mushroom diversity.</title>
        <authorList>
            <person name="Reynolds H.T."/>
            <person name="Vijayakumar V."/>
            <person name="Gluck-Thaler E."/>
            <person name="Korotkin H.B."/>
            <person name="Matheny P.B."/>
            <person name="Slot J.C."/>
        </authorList>
    </citation>
    <scope>NUCLEOTIDE SEQUENCE [LARGE SCALE GENOMIC DNA]</scope>
    <source>
        <strain evidence="3 4">SRW20</strain>
    </source>
</reference>
<feature type="compositionally biased region" description="Polar residues" evidence="2">
    <location>
        <begin position="28"/>
        <end position="41"/>
    </location>
</feature>
<dbReference type="Proteomes" id="UP000284706">
    <property type="component" value="Unassembled WGS sequence"/>
</dbReference>
<feature type="coiled-coil region" evidence="1">
    <location>
        <begin position="96"/>
        <end position="133"/>
    </location>
</feature>
<name>A0A409WIU5_9AGAR</name>
<evidence type="ECO:0000256" key="1">
    <source>
        <dbReference type="SAM" id="Coils"/>
    </source>
</evidence>
<proteinExistence type="predicted"/>
<comment type="caution">
    <text evidence="3">The sequence shown here is derived from an EMBL/GenBank/DDBJ whole genome shotgun (WGS) entry which is preliminary data.</text>
</comment>
<accession>A0A409WIU5</accession>
<feature type="compositionally biased region" description="Polar residues" evidence="2">
    <location>
        <begin position="152"/>
        <end position="167"/>
    </location>
</feature>
<feature type="compositionally biased region" description="Polar residues" evidence="2">
    <location>
        <begin position="60"/>
        <end position="74"/>
    </location>
</feature>
<feature type="region of interest" description="Disordered" evidence="2">
    <location>
        <begin position="1"/>
        <end position="45"/>
    </location>
</feature>
<dbReference type="InParanoid" id="A0A409WIU5"/>